<dbReference type="InterPro" id="IPR013861">
    <property type="entry name" value="TMEM115/Pdh1/Rbl19"/>
</dbReference>
<dbReference type="PANTHER" id="PTHR13377">
    <property type="entry name" value="PLACENTAL PROTEIN 6"/>
    <property type="match status" value="1"/>
</dbReference>
<accession>A0A1Q2YHH6</accession>
<protein>
    <submittedName>
        <fullName evidence="5">Uncharacterized protein</fullName>
    </submittedName>
</protein>
<dbReference type="PANTHER" id="PTHR13377:SF3">
    <property type="entry name" value="TRANSMEMBRANE PROTEIN 115"/>
    <property type="match status" value="1"/>
</dbReference>
<evidence type="ECO:0000313" key="5">
    <source>
        <dbReference type="EMBL" id="GAV28999.1"/>
    </source>
</evidence>
<evidence type="ECO:0000313" key="6">
    <source>
        <dbReference type="Proteomes" id="UP000186136"/>
    </source>
</evidence>
<evidence type="ECO:0000256" key="1">
    <source>
        <dbReference type="ARBA" id="ARBA00004141"/>
    </source>
</evidence>
<gene>
    <name evidence="5" type="ORF">PMKS-002478</name>
</gene>
<organism evidence="5 6">
    <name type="scientific">Pichia membranifaciens</name>
    <dbReference type="NCBI Taxonomy" id="4926"/>
    <lineage>
        <taxon>Eukaryota</taxon>
        <taxon>Fungi</taxon>
        <taxon>Dikarya</taxon>
        <taxon>Ascomycota</taxon>
        <taxon>Saccharomycotina</taxon>
        <taxon>Pichiomycetes</taxon>
        <taxon>Pichiales</taxon>
        <taxon>Pichiaceae</taxon>
        <taxon>Pichia</taxon>
    </lineage>
</organism>
<dbReference type="GO" id="GO:0016020">
    <property type="term" value="C:membrane"/>
    <property type="evidence" value="ECO:0007669"/>
    <property type="project" value="UniProtKB-SubCell"/>
</dbReference>
<comment type="caution">
    <text evidence="5">The sequence shown here is derived from an EMBL/GenBank/DDBJ whole genome shotgun (WGS) entry which is preliminary data.</text>
</comment>
<evidence type="ECO:0000256" key="3">
    <source>
        <dbReference type="ARBA" id="ARBA00022989"/>
    </source>
</evidence>
<keyword evidence="6" id="KW-1185">Reference proteome</keyword>
<dbReference type="AlphaFoldDB" id="A0A1Q2YHH6"/>
<comment type="subcellular location">
    <subcellularLocation>
        <location evidence="1">Membrane</location>
        <topology evidence="1">Multi-pass membrane protein</topology>
    </subcellularLocation>
</comment>
<keyword evidence="4" id="KW-0472">Membrane</keyword>
<reference evidence="5 6" key="1">
    <citation type="submission" date="2016-08" db="EMBL/GenBank/DDBJ databases">
        <title>Whole genome shotgun sequence of Pichia membranifaciens KS47-1.</title>
        <authorList>
            <person name="Konishi M."/>
            <person name="Ishida M."/>
            <person name="Arakawa T."/>
            <person name="Kato Y."/>
            <person name="Horiuchi J."/>
        </authorList>
    </citation>
    <scope>NUCLEOTIDE SEQUENCE [LARGE SCALE GENOMIC DNA]</scope>
    <source>
        <strain evidence="5 6">KS47-1</strain>
    </source>
</reference>
<dbReference type="Proteomes" id="UP000186136">
    <property type="component" value="Unassembled WGS sequence"/>
</dbReference>
<name>A0A1Q2YHH6_9ASCO</name>
<dbReference type="GO" id="GO:0006890">
    <property type="term" value="P:retrograde vesicle-mediated transport, Golgi to endoplasmic reticulum"/>
    <property type="evidence" value="ECO:0007669"/>
    <property type="project" value="InterPro"/>
</dbReference>
<sequence>MLAKSVNTASRGDPSDTFALVEFFPDLVKPYAKPVFDGIYQLSVLLGLVRPWNDEEVDIGNIRSTFRVSGTQGFNISKATSGDPVSSDIDERRRQVALKVLEQSVDPKE</sequence>
<dbReference type="GO" id="GO:0005794">
    <property type="term" value="C:Golgi apparatus"/>
    <property type="evidence" value="ECO:0007669"/>
    <property type="project" value="TreeGrafter"/>
</dbReference>
<dbReference type="EMBL" id="BDGI01000093">
    <property type="protein sequence ID" value="GAV28999.1"/>
    <property type="molecule type" value="Genomic_DNA"/>
</dbReference>
<keyword evidence="2" id="KW-0812">Transmembrane</keyword>
<keyword evidence="3" id="KW-1133">Transmembrane helix</keyword>
<proteinExistence type="predicted"/>
<evidence type="ECO:0000256" key="2">
    <source>
        <dbReference type="ARBA" id="ARBA00022692"/>
    </source>
</evidence>
<dbReference type="OrthoDB" id="73612at2759"/>
<evidence type="ECO:0000256" key="4">
    <source>
        <dbReference type="ARBA" id="ARBA00023136"/>
    </source>
</evidence>